<dbReference type="AlphaFoldDB" id="A0AAF0PA06"/>
<dbReference type="InterPro" id="IPR036086">
    <property type="entry name" value="ParB/Sulfiredoxin_sf"/>
</dbReference>
<accession>A0AAF0PA06</accession>
<dbReference type="GeneID" id="39864327"/>
<gene>
    <name evidence="2" type="ORF">NP511_17855</name>
</gene>
<feature type="region of interest" description="Disordered" evidence="1">
    <location>
        <begin position="1"/>
        <end position="39"/>
    </location>
</feature>
<evidence type="ECO:0000313" key="3">
    <source>
        <dbReference type="Proteomes" id="UP001224926"/>
    </source>
</evidence>
<proteinExistence type="predicted"/>
<keyword evidence="3" id="KW-1185">Reference proteome</keyword>
<feature type="compositionally biased region" description="Basic and acidic residues" evidence="1">
    <location>
        <begin position="14"/>
        <end position="25"/>
    </location>
</feature>
<organism evidence="2 3">
    <name type="scientific">Natrinema thermotolerans</name>
    <dbReference type="NCBI Taxonomy" id="121872"/>
    <lineage>
        <taxon>Archaea</taxon>
        <taxon>Methanobacteriati</taxon>
        <taxon>Methanobacteriota</taxon>
        <taxon>Stenosarchaea group</taxon>
        <taxon>Halobacteria</taxon>
        <taxon>Halobacteriales</taxon>
        <taxon>Natrialbaceae</taxon>
        <taxon>Natrinema</taxon>
    </lineage>
</organism>
<sequence length="392" mass="44437">MRFNAAVPLDQIEPPERSEKLHPYENEETETTNDDELPEWEAFRQSVGTEPNKPLEVAENGTGYELVDGDRRYRALTENEADTVACFILEDGEDLSESEREAEKTMRMITANEHRKESDKEQKARAVAKFCGPWLLPPGERITDERRMSQTAMADKVGVAQKTISVWQNPLRDKYPLRDALGGKASGNYPDADAVQVIDETIDYLERGGDEGSRVVPIGQSKFVANEISDMEGVGLNEIRNEAKKGAQEGWDENRLLTNLEKNYAHNETEKIEESDFEEGMLNGDDLEFEDDTVPEPVDDSTEEEEETETEELDLRTEMREFDLEVLVDDDMASSADELKTRNLQAVSFEDEAAQLFVAMKEKYDLSDSDLMKKFVEPIFVDTAVAHLEDDV</sequence>
<dbReference type="GeneID" id="84215846"/>
<feature type="compositionally biased region" description="Acidic residues" evidence="1">
    <location>
        <begin position="275"/>
        <end position="310"/>
    </location>
</feature>
<dbReference type="RefSeq" id="WP_049966525.1">
    <property type="nucleotide sequence ID" value="NZ_CP101873.1"/>
</dbReference>
<protein>
    <submittedName>
        <fullName evidence="2">ParB N-terminal domain-containing protein</fullName>
    </submittedName>
</protein>
<dbReference type="Proteomes" id="UP001224926">
    <property type="component" value="Chromosome"/>
</dbReference>
<reference evidence="2 3" key="1">
    <citation type="submission" date="2022-07" db="EMBL/GenBank/DDBJ databases">
        <title>Two temperate virus in Haloterrigena jeotgali A29.</title>
        <authorList>
            <person name="Deng X."/>
        </authorList>
    </citation>
    <scope>NUCLEOTIDE SEQUENCE [LARGE SCALE GENOMIC DNA]</scope>
    <source>
        <strain evidence="2 3">A29</strain>
    </source>
</reference>
<feature type="compositionally biased region" description="Acidic residues" evidence="1">
    <location>
        <begin position="26"/>
        <end position="39"/>
    </location>
</feature>
<dbReference type="Gene3D" id="3.90.1530.30">
    <property type="match status" value="1"/>
</dbReference>
<name>A0AAF0PA06_9EURY</name>
<dbReference type="SUPFAM" id="SSF110849">
    <property type="entry name" value="ParB/Sulfiredoxin"/>
    <property type="match status" value="1"/>
</dbReference>
<evidence type="ECO:0000313" key="2">
    <source>
        <dbReference type="EMBL" id="WMT07240.1"/>
    </source>
</evidence>
<evidence type="ECO:0000256" key="1">
    <source>
        <dbReference type="SAM" id="MobiDB-lite"/>
    </source>
</evidence>
<feature type="region of interest" description="Disordered" evidence="1">
    <location>
        <begin position="270"/>
        <end position="310"/>
    </location>
</feature>
<dbReference type="EMBL" id="CP101873">
    <property type="protein sequence ID" value="WMT07240.1"/>
    <property type="molecule type" value="Genomic_DNA"/>
</dbReference>